<dbReference type="Pfam" id="PF13480">
    <property type="entry name" value="Acetyltransf_6"/>
    <property type="match status" value="1"/>
</dbReference>
<dbReference type="Gene3D" id="3.40.630.30">
    <property type="match status" value="1"/>
</dbReference>
<proteinExistence type="inferred from homology"/>
<sequence length="306" mass="35400">MIVYEDDKAKFCYVVLKQDIAKDPGFAGQLENNTYFDLQTPYGYGGPLSDAPIPHESQERFIHELSAYCAKHGIVSQFIRFHPLLGNHDLLGHVFQTRYLRDTIWIDTSVQDLVMSNIDGKNRNMIRKAIRNGITIERKNIENYHEFAAMYAETMEKNDADAYYLFSEDYFSSLKDLHENACIFYAMMDNKPIAGAIMLFNGEYMHYHLAGTIGEYRQYAPSNLLLYKAGCWASEQGIKKFHLGGGMAPDDSLFLFKKKFNKNGQLPFVVGKTIFDLVTYDVLRHKRKEIDSSFDEDNSFMIQYRR</sequence>
<comment type="caution">
    <text evidence="8">The sequence shown here is derived from an EMBL/GenBank/DDBJ whole genome shotgun (WGS) entry which is preliminary data.</text>
</comment>
<dbReference type="GO" id="GO:0016755">
    <property type="term" value="F:aminoacyltransferase activity"/>
    <property type="evidence" value="ECO:0007669"/>
    <property type="project" value="InterPro"/>
</dbReference>
<keyword evidence="6" id="KW-0961">Cell wall biogenesis/degradation</keyword>
<dbReference type="InterPro" id="IPR050644">
    <property type="entry name" value="PG_Glycine_Bridge_Synth"/>
</dbReference>
<dbReference type="InterPro" id="IPR016181">
    <property type="entry name" value="Acyl_CoA_acyltransferase"/>
</dbReference>
<dbReference type="InterPro" id="IPR003447">
    <property type="entry name" value="FEMABX"/>
</dbReference>
<dbReference type="PANTHER" id="PTHR36174:SF1">
    <property type="entry name" value="LIPID II:GLYCINE GLYCYLTRANSFERASE"/>
    <property type="match status" value="1"/>
</dbReference>
<dbReference type="GO" id="GO:0009252">
    <property type="term" value="P:peptidoglycan biosynthetic process"/>
    <property type="evidence" value="ECO:0007669"/>
    <property type="project" value="UniProtKB-KW"/>
</dbReference>
<keyword evidence="2" id="KW-0808">Transferase</keyword>
<gene>
    <name evidence="8" type="ORF">SDC9_76547</name>
</gene>
<dbReference type="GO" id="GO:0008360">
    <property type="term" value="P:regulation of cell shape"/>
    <property type="evidence" value="ECO:0007669"/>
    <property type="project" value="UniProtKB-KW"/>
</dbReference>
<name>A0A644YN39_9ZZZZ</name>
<organism evidence="8">
    <name type="scientific">bioreactor metagenome</name>
    <dbReference type="NCBI Taxonomy" id="1076179"/>
    <lineage>
        <taxon>unclassified sequences</taxon>
        <taxon>metagenomes</taxon>
        <taxon>ecological metagenomes</taxon>
    </lineage>
</organism>
<dbReference type="EMBL" id="VSSQ01005666">
    <property type="protein sequence ID" value="MPM30005.1"/>
    <property type="molecule type" value="Genomic_DNA"/>
</dbReference>
<evidence type="ECO:0000256" key="2">
    <source>
        <dbReference type="ARBA" id="ARBA00022679"/>
    </source>
</evidence>
<feature type="domain" description="BioF2-like acetyltransferase" evidence="7">
    <location>
        <begin position="122"/>
        <end position="247"/>
    </location>
</feature>
<evidence type="ECO:0000313" key="8">
    <source>
        <dbReference type="EMBL" id="MPM30005.1"/>
    </source>
</evidence>
<evidence type="ECO:0000256" key="6">
    <source>
        <dbReference type="ARBA" id="ARBA00023316"/>
    </source>
</evidence>
<keyword evidence="3" id="KW-0133">Cell shape</keyword>
<keyword evidence="4" id="KW-0573">Peptidoglycan synthesis</keyword>
<dbReference type="PANTHER" id="PTHR36174">
    <property type="entry name" value="LIPID II:GLYCINE GLYCYLTRANSFERASE"/>
    <property type="match status" value="1"/>
</dbReference>
<protein>
    <recommendedName>
        <fullName evidence="7">BioF2-like acetyltransferase domain-containing protein</fullName>
    </recommendedName>
</protein>
<dbReference type="PROSITE" id="PS51191">
    <property type="entry name" value="FEMABX"/>
    <property type="match status" value="1"/>
</dbReference>
<evidence type="ECO:0000256" key="4">
    <source>
        <dbReference type="ARBA" id="ARBA00022984"/>
    </source>
</evidence>
<dbReference type="InterPro" id="IPR038740">
    <property type="entry name" value="BioF2-like_GNAT_dom"/>
</dbReference>
<dbReference type="AlphaFoldDB" id="A0A644YN39"/>
<reference evidence="8" key="1">
    <citation type="submission" date="2019-08" db="EMBL/GenBank/DDBJ databases">
        <authorList>
            <person name="Kucharzyk K."/>
            <person name="Murdoch R.W."/>
            <person name="Higgins S."/>
            <person name="Loffler F."/>
        </authorList>
    </citation>
    <scope>NUCLEOTIDE SEQUENCE</scope>
</reference>
<keyword evidence="5" id="KW-0012">Acyltransferase</keyword>
<evidence type="ECO:0000256" key="5">
    <source>
        <dbReference type="ARBA" id="ARBA00023315"/>
    </source>
</evidence>
<accession>A0A644YN39</accession>
<dbReference type="GO" id="GO:0071555">
    <property type="term" value="P:cell wall organization"/>
    <property type="evidence" value="ECO:0007669"/>
    <property type="project" value="UniProtKB-KW"/>
</dbReference>
<comment type="similarity">
    <text evidence="1">Belongs to the FemABX family.</text>
</comment>
<evidence type="ECO:0000256" key="3">
    <source>
        <dbReference type="ARBA" id="ARBA00022960"/>
    </source>
</evidence>
<evidence type="ECO:0000259" key="7">
    <source>
        <dbReference type="Pfam" id="PF13480"/>
    </source>
</evidence>
<evidence type="ECO:0000256" key="1">
    <source>
        <dbReference type="ARBA" id="ARBA00009943"/>
    </source>
</evidence>
<dbReference type="SUPFAM" id="SSF55729">
    <property type="entry name" value="Acyl-CoA N-acyltransferases (Nat)"/>
    <property type="match status" value="1"/>
</dbReference>